<dbReference type="GO" id="GO:0019825">
    <property type="term" value="F:oxygen binding"/>
    <property type="evidence" value="ECO:0007669"/>
    <property type="project" value="InterPro"/>
</dbReference>
<protein>
    <submittedName>
        <fullName evidence="1">Uncharacterized protein</fullName>
    </submittedName>
</protein>
<reference evidence="1" key="1">
    <citation type="submission" date="2021-01" db="EMBL/GenBank/DDBJ databases">
        <authorList>
            <person name="Corre E."/>
            <person name="Pelletier E."/>
            <person name="Niang G."/>
            <person name="Scheremetjew M."/>
            <person name="Finn R."/>
            <person name="Kale V."/>
            <person name="Holt S."/>
            <person name="Cochrane G."/>
            <person name="Meng A."/>
            <person name="Brown T."/>
            <person name="Cohen L."/>
        </authorList>
    </citation>
    <scope>NUCLEOTIDE SEQUENCE</scope>
    <source>
        <strain evidence="1">CCMP3107</strain>
    </source>
</reference>
<dbReference type="InterPro" id="IPR044399">
    <property type="entry name" value="Mb-like_M"/>
</dbReference>
<dbReference type="InterPro" id="IPR009050">
    <property type="entry name" value="Globin-like_sf"/>
</dbReference>
<proteinExistence type="predicted"/>
<evidence type="ECO:0000313" key="1">
    <source>
        <dbReference type="EMBL" id="CAE0656350.1"/>
    </source>
</evidence>
<dbReference type="AlphaFoldDB" id="A0A7S4DKV3"/>
<dbReference type="EMBL" id="HBIU01063268">
    <property type="protein sequence ID" value="CAE0656350.1"/>
    <property type="molecule type" value="Transcribed_RNA"/>
</dbReference>
<dbReference type="CDD" id="cd01040">
    <property type="entry name" value="Mb-like"/>
    <property type="match status" value="1"/>
</dbReference>
<gene>
    <name evidence="1" type="ORF">HAKA00212_LOCUS27199</name>
</gene>
<organism evidence="1">
    <name type="scientific">Heterosigma akashiwo</name>
    <name type="common">Chromophytic alga</name>
    <name type="synonym">Heterosigma carterae</name>
    <dbReference type="NCBI Taxonomy" id="2829"/>
    <lineage>
        <taxon>Eukaryota</taxon>
        <taxon>Sar</taxon>
        <taxon>Stramenopiles</taxon>
        <taxon>Ochrophyta</taxon>
        <taxon>Raphidophyceae</taxon>
        <taxon>Chattonellales</taxon>
        <taxon>Chattonellaceae</taxon>
        <taxon>Heterosigma</taxon>
    </lineage>
</organism>
<name>A0A7S4DKV3_HETAK</name>
<dbReference type="GO" id="GO:0020037">
    <property type="term" value="F:heme binding"/>
    <property type="evidence" value="ECO:0007669"/>
    <property type="project" value="InterPro"/>
</dbReference>
<sequence>MLVMPSGVEVEKRQSALSQFKVVFNSNLSILSRETFTFLLGLEGSSCSLETRVVFMLASVSSTNSTTTANRLCIEQRKKMVYQLAKKHMSSNIAQNHLAFFLLALVKTLKSYLGAQFSFEEENAWMNLCSHVFQHMTAGAGEGTACLPVNTDCHVLRRQSIPWFLLRRKSGAAEAHASHSLHDTAEVSGHSTSRLRRSLPCKPISIDTSKIIPADANVDLGRIRRSLTAAAGVKPLLDTARLLDLAEENKDSELSRRRNSIIGFTGHPDP</sequence>
<dbReference type="InterPro" id="IPR012292">
    <property type="entry name" value="Globin/Proto"/>
</dbReference>
<accession>A0A7S4DKV3</accession>
<dbReference type="Gene3D" id="1.10.490.10">
    <property type="entry name" value="Globins"/>
    <property type="match status" value="1"/>
</dbReference>
<dbReference type="SUPFAM" id="SSF46458">
    <property type="entry name" value="Globin-like"/>
    <property type="match status" value="1"/>
</dbReference>